<dbReference type="STRING" id="1577791.Mpt1_c00750"/>
<dbReference type="EMBL" id="CP010070">
    <property type="protein sequence ID" value="AIZ55980.1"/>
    <property type="molecule type" value="Genomic_DNA"/>
</dbReference>
<name>A0A0A7LA03_9ARCH</name>
<organism evidence="1 2">
    <name type="scientific">Candidatus Methanoplasma termitum</name>
    <dbReference type="NCBI Taxonomy" id="1577791"/>
    <lineage>
        <taxon>Archaea</taxon>
        <taxon>Methanobacteriati</taxon>
        <taxon>Thermoplasmatota</taxon>
        <taxon>Thermoplasmata</taxon>
        <taxon>Methanomassiliicoccales</taxon>
        <taxon>Methanomassiliicoccaceae</taxon>
        <taxon>Candidatus Methanoplasma</taxon>
    </lineage>
</organism>
<dbReference type="KEGG" id="mear:Mpt1_c00750"/>
<dbReference type="Pfam" id="PF10050">
    <property type="entry name" value="DUF2284"/>
    <property type="match status" value="1"/>
</dbReference>
<dbReference type="RefSeq" id="WP_158386702.1">
    <property type="nucleotide sequence ID" value="NZ_CP010070.1"/>
</dbReference>
<evidence type="ECO:0000313" key="2">
    <source>
        <dbReference type="Proteomes" id="UP000030787"/>
    </source>
</evidence>
<gene>
    <name evidence="1" type="ORF">Mpt1_c00750</name>
</gene>
<dbReference type="GeneID" id="24817750"/>
<proteinExistence type="predicted"/>
<reference evidence="1 2" key="1">
    <citation type="journal article" date="2014" name="Appl. Environ. Microbiol.">
        <title>Comparative Genome Analysis of 'Candidatus Methanoplasma termitum' Indicates a New Mode of Energy Metabolism in the Seventh Order of Methanogens.</title>
        <authorList>
            <person name="Lang K."/>
            <person name="Schuldes J."/>
            <person name="Klingl A."/>
            <person name="Poehlein A."/>
            <person name="Daniel R."/>
            <person name="Brune A."/>
        </authorList>
    </citation>
    <scope>NUCLEOTIDE SEQUENCE [LARGE SCALE GENOMIC DNA]</scope>
    <source>
        <strain evidence="2">Mpt1</strain>
    </source>
</reference>
<evidence type="ECO:0000313" key="1">
    <source>
        <dbReference type="EMBL" id="AIZ55980.1"/>
    </source>
</evidence>
<accession>A0A0A7LA03</accession>
<sequence>MIEDVWKKISADPLTIGYSFKKIDPPSPDRRTMSKCRELCSQNLCGAYGTSWGCPPGVGTEKECLNTVRKFSNAVVLIKKFDNIDISDLKSLETLGSGHQELCRRFWNALRKEGYDALPLSDGGCRYCKKCSYPDEPCRFPDQIVTSISCYGIMMEDYMKSQNIDFKFEKDSMTLYGLILYNEPD</sequence>
<protein>
    <recommendedName>
        <fullName evidence="3">Metal-binding protein</fullName>
    </recommendedName>
</protein>
<dbReference type="InterPro" id="IPR019271">
    <property type="entry name" value="DUF2284_metal-binding"/>
</dbReference>
<dbReference type="OrthoDB" id="379140at2157"/>
<dbReference type="Proteomes" id="UP000030787">
    <property type="component" value="Chromosome"/>
</dbReference>
<dbReference type="HOGENOM" id="CLU_097790_2_0_2"/>
<keyword evidence="2" id="KW-1185">Reference proteome</keyword>
<dbReference type="AlphaFoldDB" id="A0A0A7LA03"/>
<evidence type="ECO:0008006" key="3">
    <source>
        <dbReference type="Google" id="ProtNLM"/>
    </source>
</evidence>